<evidence type="ECO:0000256" key="3">
    <source>
        <dbReference type="PROSITE-ProRule" id="PRU00023"/>
    </source>
</evidence>
<dbReference type="Pfam" id="PF00023">
    <property type="entry name" value="Ank"/>
    <property type="match status" value="1"/>
</dbReference>
<dbReference type="PANTHER" id="PTHR24186">
    <property type="entry name" value="PROTEIN PHOSPHATASE 1 REGULATORY SUBUNIT"/>
    <property type="match status" value="1"/>
</dbReference>
<dbReference type="Pfam" id="PF12796">
    <property type="entry name" value="Ank_2"/>
    <property type="match status" value="1"/>
</dbReference>
<evidence type="ECO:0000313" key="6">
    <source>
        <dbReference type="Proteomes" id="UP000607653"/>
    </source>
</evidence>
<evidence type="ECO:0008006" key="7">
    <source>
        <dbReference type="Google" id="ProtNLM"/>
    </source>
</evidence>
<keyword evidence="2 3" id="KW-0040">ANK repeat</keyword>
<reference evidence="5 6" key="1">
    <citation type="journal article" date="2020" name="Mol. Biol. Evol.">
        <title>Distinct Expression and Methylation Patterns for Genes with Different Fates following a Single Whole-Genome Duplication in Flowering Plants.</title>
        <authorList>
            <person name="Shi T."/>
            <person name="Rahmani R.S."/>
            <person name="Gugger P.F."/>
            <person name="Wang M."/>
            <person name="Li H."/>
            <person name="Zhang Y."/>
            <person name="Li Z."/>
            <person name="Wang Q."/>
            <person name="Van de Peer Y."/>
            <person name="Marchal K."/>
            <person name="Chen J."/>
        </authorList>
    </citation>
    <scope>NUCLEOTIDE SEQUENCE [LARGE SCALE GENOMIC DNA]</scope>
    <source>
        <tissue evidence="5">Leaf</tissue>
    </source>
</reference>
<proteinExistence type="predicted"/>
<evidence type="ECO:0000256" key="1">
    <source>
        <dbReference type="ARBA" id="ARBA00022737"/>
    </source>
</evidence>
<dbReference type="PROSITE" id="PS50088">
    <property type="entry name" value="ANK_REPEAT"/>
    <property type="match status" value="2"/>
</dbReference>
<dbReference type="InterPro" id="IPR002110">
    <property type="entry name" value="Ankyrin_rpt"/>
</dbReference>
<dbReference type="PANTHER" id="PTHR24186:SF37">
    <property type="entry name" value="PGG DOMAIN-CONTAINING PROTEIN"/>
    <property type="match status" value="1"/>
</dbReference>
<evidence type="ECO:0000256" key="2">
    <source>
        <dbReference type="ARBA" id="ARBA00023043"/>
    </source>
</evidence>
<dbReference type="PROSITE" id="PS50297">
    <property type="entry name" value="ANK_REP_REGION"/>
    <property type="match status" value="2"/>
</dbReference>
<protein>
    <recommendedName>
        <fullName evidence="7">Ankyrin repeat-containing protein BDA1-like</fullName>
    </recommendedName>
</protein>
<keyword evidence="1" id="KW-0677">Repeat</keyword>
<dbReference type="Gene3D" id="1.25.40.20">
    <property type="entry name" value="Ankyrin repeat-containing domain"/>
    <property type="match status" value="1"/>
</dbReference>
<organism evidence="5 6">
    <name type="scientific">Nelumbo nucifera</name>
    <name type="common">Sacred lotus</name>
    <dbReference type="NCBI Taxonomy" id="4432"/>
    <lineage>
        <taxon>Eukaryota</taxon>
        <taxon>Viridiplantae</taxon>
        <taxon>Streptophyta</taxon>
        <taxon>Embryophyta</taxon>
        <taxon>Tracheophyta</taxon>
        <taxon>Spermatophyta</taxon>
        <taxon>Magnoliopsida</taxon>
        <taxon>Proteales</taxon>
        <taxon>Nelumbonaceae</taxon>
        <taxon>Nelumbo</taxon>
    </lineage>
</organism>
<evidence type="ECO:0000313" key="5">
    <source>
        <dbReference type="EMBL" id="DAD21889.1"/>
    </source>
</evidence>
<dbReference type="SUPFAM" id="SSF48403">
    <property type="entry name" value="Ankyrin repeat"/>
    <property type="match status" value="1"/>
</dbReference>
<dbReference type="InterPro" id="IPR036770">
    <property type="entry name" value="Ankyrin_rpt-contain_sf"/>
</dbReference>
<dbReference type="SMART" id="SM00248">
    <property type="entry name" value="ANK"/>
    <property type="match status" value="4"/>
</dbReference>
<comment type="caution">
    <text evidence="5">The sequence shown here is derived from an EMBL/GenBank/DDBJ whole genome shotgun (WGS) entry which is preliminary data.</text>
</comment>
<keyword evidence="6" id="KW-1185">Reference proteome</keyword>
<gene>
    <name evidence="5" type="ORF">HUJ06_023352</name>
</gene>
<accession>A0A822XS29</accession>
<feature type="repeat" description="ANK" evidence="3">
    <location>
        <begin position="58"/>
        <end position="90"/>
    </location>
</feature>
<dbReference type="EMBL" id="DUZY01000001">
    <property type="protein sequence ID" value="DAD21889.1"/>
    <property type="molecule type" value="Genomic_DNA"/>
</dbReference>
<evidence type="ECO:0000256" key="4">
    <source>
        <dbReference type="SAM" id="MobiDB-lite"/>
    </source>
</evidence>
<dbReference type="AlphaFoldDB" id="A0A822XS29"/>
<dbReference type="Proteomes" id="UP000607653">
    <property type="component" value="Unassembled WGS sequence"/>
</dbReference>
<name>A0A822XS29_NELNU</name>
<sequence>MQLPESKSKNKRMEEGLPESMKTERQLREAALQGNAESMSDLLEKDNLILDRVVVGCIRESPLHIAATLGHVDFVKLLLSRKPELARLKDLRGHTPLHLAAARGHLEIVKALLDQDSGPGLCHARDTNGMIAALHLAAIEGQVDAIKDLVMEKPRTILQLVGRGETILHLCVKYGGLNVLEQLLDLMSNPDKSVNVGDANGNTTVSEFLNFSVADKQVEMNHRPNPSMITVWQDDVPGDPLTTNPSLHQAGMAILAYKNGAKFRRLFHCNTTGIAASLSIISLLD</sequence>
<feature type="repeat" description="ANK" evidence="3">
    <location>
        <begin position="92"/>
        <end position="114"/>
    </location>
</feature>
<feature type="region of interest" description="Disordered" evidence="4">
    <location>
        <begin position="1"/>
        <end position="24"/>
    </location>
</feature>